<dbReference type="GO" id="GO:0005886">
    <property type="term" value="C:plasma membrane"/>
    <property type="evidence" value="ECO:0007669"/>
    <property type="project" value="UniProtKB-SubCell"/>
</dbReference>
<gene>
    <name evidence="7" type="ORF">LK10_12505</name>
</gene>
<dbReference type="Proteomes" id="UP000030982">
    <property type="component" value="Unassembled WGS sequence"/>
</dbReference>
<dbReference type="SUPFAM" id="SSF103473">
    <property type="entry name" value="MFS general substrate transporter"/>
    <property type="match status" value="1"/>
</dbReference>
<name>A0A0B2AL33_9MICC</name>
<evidence type="ECO:0000256" key="2">
    <source>
        <dbReference type="ARBA" id="ARBA00022692"/>
    </source>
</evidence>
<dbReference type="EMBL" id="JTDL01000123">
    <property type="protein sequence ID" value="KHL02482.1"/>
    <property type="molecule type" value="Genomic_DNA"/>
</dbReference>
<feature type="transmembrane region" description="Helical" evidence="5">
    <location>
        <begin position="74"/>
        <end position="97"/>
    </location>
</feature>
<feature type="transmembrane region" description="Helical" evidence="5">
    <location>
        <begin position="404"/>
        <end position="424"/>
    </location>
</feature>
<feature type="transmembrane region" description="Helical" evidence="5">
    <location>
        <begin position="46"/>
        <end position="67"/>
    </location>
</feature>
<feature type="transmembrane region" description="Helical" evidence="5">
    <location>
        <begin position="158"/>
        <end position="180"/>
    </location>
</feature>
<feature type="transmembrane region" description="Helical" evidence="5">
    <location>
        <begin position="103"/>
        <end position="121"/>
    </location>
</feature>
<feature type="transmembrane region" description="Helical" evidence="5">
    <location>
        <begin position="272"/>
        <end position="297"/>
    </location>
</feature>
<comment type="subcellular location">
    <subcellularLocation>
        <location evidence="1">Cell membrane</location>
        <topology evidence="1">Multi-pass membrane protein</topology>
    </subcellularLocation>
</comment>
<dbReference type="InterPro" id="IPR011701">
    <property type="entry name" value="MFS"/>
</dbReference>
<evidence type="ECO:0000259" key="6">
    <source>
        <dbReference type="PROSITE" id="PS50850"/>
    </source>
</evidence>
<dbReference type="Pfam" id="PF07690">
    <property type="entry name" value="MFS_1"/>
    <property type="match status" value="1"/>
</dbReference>
<feature type="transmembrane region" description="Helical" evidence="5">
    <location>
        <begin position="318"/>
        <end position="340"/>
    </location>
</feature>
<protein>
    <recommendedName>
        <fullName evidence="6">Major facilitator superfamily (MFS) profile domain-containing protein</fullName>
    </recommendedName>
</protein>
<keyword evidence="8" id="KW-1185">Reference proteome</keyword>
<dbReference type="GO" id="GO:0022857">
    <property type="term" value="F:transmembrane transporter activity"/>
    <property type="evidence" value="ECO:0007669"/>
    <property type="project" value="InterPro"/>
</dbReference>
<evidence type="ECO:0000313" key="7">
    <source>
        <dbReference type="EMBL" id="KHL02482.1"/>
    </source>
</evidence>
<reference evidence="7 8" key="1">
    <citation type="submission" date="2014-09" db="EMBL/GenBank/DDBJ databases">
        <title>Genome sequence of Sinomonas sp. MUSC 117.</title>
        <authorList>
            <person name="Lee L.-H."/>
        </authorList>
    </citation>
    <scope>NUCLEOTIDE SEQUENCE [LARGE SCALE GENOMIC DNA]</scope>
    <source>
        <strain evidence="7 8">MUSC 117</strain>
    </source>
</reference>
<dbReference type="InterPro" id="IPR020846">
    <property type="entry name" value="MFS_dom"/>
</dbReference>
<dbReference type="Gene3D" id="1.20.1250.20">
    <property type="entry name" value="MFS general substrate transporter like domains"/>
    <property type="match status" value="1"/>
</dbReference>
<feature type="transmembrane region" description="Helical" evidence="5">
    <location>
        <begin position="7"/>
        <end position="34"/>
    </location>
</feature>
<dbReference type="AlphaFoldDB" id="A0A0B2AL33"/>
<keyword evidence="4 5" id="KW-0472">Membrane</keyword>
<dbReference type="STRING" id="1338436.LK10_12505"/>
<dbReference type="PANTHER" id="PTHR23501:SF154">
    <property type="entry name" value="MULTIDRUG-EFFLUX TRANSPORTER RV1634-RELATED"/>
    <property type="match status" value="1"/>
</dbReference>
<feature type="domain" description="Major facilitator superfamily (MFS) profile" evidence="6">
    <location>
        <begin position="5"/>
        <end position="431"/>
    </location>
</feature>
<evidence type="ECO:0000256" key="4">
    <source>
        <dbReference type="ARBA" id="ARBA00023136"/>
    </source>
</evidence>
<keyword evidence="2 5" id="KW-0812">Transmembrane</keyword>
<dbReference type="PANTHER" id="PTHR23501">
    <property type="entry name" value="MAJOR FACILITATOR SUPERFAMILY"/>
    <property type="match status" value="1"/>
</dbReference>
<dbReference type="PROSITE" id="PS50850">
    <property type="entry name" value="MFS"/>
    <property type="match status" value="1"/>
</dbReference>
<proteinExistence type="predicted"/>
<sequence>MTGSAALRLAVGVVLLEFVASVSSFVAGTLLPLIEHDLTAAHQVQLLVTGGEIGMFAALPLSAWIVQRIPPARLMLAGLALSVIGSATSALSVDAWMFAGGRFIAGVAGGVLSVFGVTAAIHHLEDGLRAKVVAAMSAMWLIPSLVGPPATLALQHFIGWRLTLLAPIPLMLLARAFLLVGARSTSERVAPSSRAFLIPLGVTASVLLVGSEWWYLAPLALGAATVGYFALMPAGTAQMARGAPAAFAGLTLFGFGYFGANSLTTLLFTQSFGATLLQAGIALSTTSIAWAIVAPLAPRLRMLRHAPSIGMGTAATGTMLVSLLGLAGASWLAALCAWTLTGIGIGLSYPTHYLRATTAHTPAAAAQLATAAVTTESFGALAGATLGAGFGSLSTELGIGRGTAWLWAFSGFAMVLAFAAIAAARTAEKGQSTANTTI</sequence>
<feature type="transmembrane region" description="Helical" evidence="5">
    <location>
        <begin position="243"/>
        <end position="260"/>
    </location>
</feature>
<feature type="transmembrane region" description="Helical" evidence="5">
    <location>
        <begin position="128"/>
        <end position="146"/>
    </location>
</feature>
<feature type="transmembrane region" description="Helical" evidence="5">
    <location>
        <begin position="192"/>
        <end position="209"/>
    </location>
</feature>
<evidence type="ECO:0000256" key="1">
    <source>
        <dbReference type="ARBA" id="ARBA00004651"/>
    </source>
</evidence>
<accession>A0A0B2AL33</accession>
<evidence type="ECO:0000256" key="3">
    <source>
        <dbReference type="ARBA" id="ARBA00022989"/>
    </source>
</evidence>
<organism evidence="7 8">
    <name type="scientific">Sinomonas humi</name>
    <dbReference type="NCBI Taxonomy" id="1338436"/>
    <lineage>
        <taxon>Bacteria</taxon>
        <taxon>Bacillati</taxon>
        <taxon>Actinomycetota</taxon>
        <taxon>Actinomycetes</taxon>
        <taxon>Micrococcales</taxon>
        <taxon>Micrococcaceae</taxon>
        <taxon>Sinomonas</taxon>
    </lineage>
</organism>
<evidence type="ECO:0000256" key="5">
    <source>
        <dbReference type="SAM" id="Phobius"/>
    </source>
</evidence>
<evidence type="ECO:0000313" key="8">
    <source>
        <dbReference type="Proteomes" id="UP000030982"/>
    </source>
</evidence>
<comment type="caution">
    <text evidence="7">The sequence shown here is derived from an EMBL/GenBank/DDBJ whole genome shotgun (WGS) entry which is preliminary data.</text>
</comment>
<keyword evidence="3 5" id="KW-1133">Transmembrane helix</keyword>
<dbReference type="InterPro" id="IPR036259">
    <property type="entry name" value="MFS_trans_sf"/>
</dbReference>